<dbReference type="Gene3D" id="3.90.226.10">
    <property type="entry name" value="2-enoyl-CoA Hydratase, Chain A, domain 1"/>
    <property type="match status" value="3"/>
</dbReference>
<evidence type="ECO:0000256" key="1">
    <source>
        <dbReference type="ARBA" id="ARBA00004370"/>
    </source>
</evidence>
<dbReference type="InterPro" id="IPR029045">
    <property type="entry name" value="ClpP/crotonase-like_dom_sf"/>
</dbReference>
<dbReference type="PANTHER" id="PTHR33209:SF1">
    <property type="entry name" value="PEPTIDASE S49 DOMAIN-CONTAINING PROTEIN"/>
    <property type="match status" value="1"/>
</dbReference>
<evidence type="ECO:0000313" key="11">
    <source>
        <dbReference type="Proteomes" id="UP000247465"/>
    </source>
</evidence>
<protein>
    <submittedName>
        <fullName evidence="10">Protease 4</fullName>
        <ecNumber evidence="10">3.4.21.-</ecNumber>
    </submittedName>
</protein>
<evidence type="ECO:0000256" key="4">
    <source>
        <dbReference type="ARBA" id="ARBA00022801"/>
    </source>
</evidence>
<feature type="domain" description="Peptidase S49" evidence="9">
    <location>
        <begin position="384"/>
        <end position="528"/>
    </location>
</feature>
<dbReference type="PIRSF" id="PIRSF001217">
    <property type="entry name" value="Protease_4_SppA"/>
    <property type="match status" value="1"/>
</dbReference>
<dbReference type="AlphaFoldDB" id="A0A2Z4AH56"/>
<dbReference type="InterPro" id="IPR004635">
    <property type="entry name" value="Pept_S49_SppA"/>
</dbReference>
<dbReference type="GO" id="GO:0016020">
    <property type="term" value="C:membrane"/>
    <property type="evidence" value="ECO:0007669"/>
    <property type="project" value="UniProtKB-SubCell"/>
</dbReference>
<sequence>MREFLKSILRQVGALLLAYTVFCLFLVFFFVVLGFLIDGKGVAIRDQSILIFDLNVNIKDAPRSQTIFASFAESLQGPPTLEVTLKDTLDAIKRAAKDDRIAGLLLFGSRNPGESGSNYPNLAEIRRAIKKFSEAGKPVLAYLIEPSIRDYYLATAAERIIINPFGYLKLNGLSARMAFLGNAFEEYGIGIQISKAGRFKSASEAFTRDGMSEENREQTERWVHGIWDFILDAISEERGISIDALRRLSSERGLFLPADALGEGLVDAVHYYDVVLEEMGEIAAFDDSIESFAQVRLPHYIEEGRVQLAPQFDQDDRIAVVYVEGEIVSGEGDGVRFGGDRIARELRKLRQDEGVKAVVLRVNSPGGSALATEIIEREVQLLGREKPVVVSMGGYAASGGYWISTSADIIFANPSTITGSIGVFSLFLNLSEVANRHGVTFDGVKTSPFAEIFDITRARSKEEIAVIDEFTESIYEAFLEKVEGGRGMRREEVEAIAQGRVWTGADAIKLGLVDRIGGLEAAIDEAVHLGGLAAGSWRLVEIPRRKDFSSILENWIKRRDGEPLLSNYKMLPHSIGKLLSGFMVLQDLNDPLGIYARMPFLVTMD</sequence>
<feature type="transmembrane region" description="Helical" evidence="8">
    <location>
        <begin position="12"/>
        <end position="37"/>
    </location>
</feature>
<evidence type="ECO:0000256" key="2">
    <source>
        <dbReference type="ARBA" id="ARBA00008683"/>
    </source>
</evidence>
<name>A0A2Z4AH56_9BACT</name>
<dbReference type="GO" id="GO:0008236">
    <property type="term" value="F:serine-type peptidase activity"/>
    <property type="evidence" value="ECO:0007669"/>
    <property type="project" value="UniProtKB-KW"/>
</dbReference>
<keyword evidence="8" id="KW-1133">Transmembrane helix</keyword>
<dbReference type="InterPro" id="IPR047217">
    <property type="entry name" value="S49_SppA_67K_type_N"/>
</dbReference>
<dbReference type="InterPro" id="IPR004634">
    <property type="entry name" value="Pept_S49_pIV"/>
</dbReference>
<keyword evidence="6 8" id="KW-0472">Membrane</keyword>
<evidence type="ECO:0000256" key="5">
    <source>
        <dbReference type="ARBA" id="ARBA00022825"/>
    </source>
</evidence>
<proteinExistence type="inferred from homology"/>
<comment type="similarity">
    <text evidence="2">Belongs to the peptidase S49 family.</text>
</comment>
<keyword evidence="3 10" id="KW-0645">Protease</keyword>
<dbReference type="EC" id="3.4.21.-" evidence="10"/>
<gene>
    <name evidence="10" type="primary">sppA</name>
    <name evidence="10" type="ORF">DF168_01702</name>
</gene>
<keyword evidence="5" id="KW-0720">Serine protease</keyword>
<evidence type="ECO:0000259" key="9">
    <source>
        <dbReference type="Pfam" id="PF01343"/>
    </source>
</evidence>
<dbReference type="KEGG" id="mtar:DF168_01702"/>
<dbReference type="CDD" id="cd07023">
    <property type="entry name" value="S49_Sppa_N_C"/>
    <property type="match status" value="1"/>
</dbReference>
<dbReference type="SUPFAM" id="SSF52096">
    <property type="entry name" value="ClpP/crotonase"/>
    <property type="match status" value="2"/>
</dbReference>
<feature type="active site" description="Proton donor/acceptor" evidence="7">
    <location>
        <position position="200"/>
    </location>
</feature>
<dbReference type="CDD" id="cd07018">
    <property type="entry name" value="S49_SppA_67K_type"/>
    <property type="match status" value="1"/>
</dbReference>
<evidence type="ECO:0000313" key="10">
    <source>
        <dbReference type="EMBL" id="AWT60488.1"/>
    </source>
</evidence>
<dbReference type="PANTHER" id="PTHR33209">
    <property type="entry name" value="PROTEASE 4"/>
    <property type="match status" value="1"/>
</dbReference>
<evidence type="ECO:0000256" key="6">
    <source>
        <dbReference type="ARBA" id="ARBA00023136"/>
    </source>
</evidence>
<dbReference type="NCBIfam" id="TIGR00706">
    <property type="entry name" value="SppA_dom"/>
    <property type="match status" value="1"/>
</dbReference>
<keyword evidence="4 10" id="KW-0378">Hydrolase</keyword>
<feature type="domain" description="Peptidase S49" evidence="9">
    <location>
        <begin position="132"/>
        <end position="281"/>
    </location>
</feature>
<evidence type="ECO:0000256" key="8">
    <source>
        <dbReference type="SAM" id="Phobius"/>
    </source>
</evidence>
<dbReference type="InterPro" id="IPR047272">
    <property type="entry name" value="S49_SppA_C"/>
</dbReference>
<dbReference type="InterPro" id="IPR002142">
    <property type="entry name" value="Peptidase_S49"/>
</dbReference>
<organism evidence="10 11">
    <name type="scientific">Candidatus Moanibacter tarae</name>
    <dbReference type="NCBI Taxonomy" id="2200854"/>
    <lineage>
        <taxon>Bacteria</taxon>
        <taxon>Pseudomonadati</taxon>
        <taxon>Verrucomicrobiota</taxon>
        <taxon>Opitutia</taxon>
        <taxon>Puniceicoccales</taxon>
        <taxon>Puniceicoccales incertae sedis</taxon>
        <taxon>Candidatus Moanibacter</taxon>
    </lineage>
</organism>
<accession>A0A2Z4AH56</accession>
<keyword evidence="8" id="KW-0812">Transmembrane</keyword>
<dbReference type="Pfam" id="PF01343">
    <property type="entry name" value="Peptidase_S49"/>
    <property type="match status" value="2"/>
</dbReference>
<feature type="active site" description="Nucleophile" evidence="7">
    <location>
        <position position="398"/>
    </location>
</feature>
<dbReference type="EMBL" id="CP029803">
    <property type="protein sequence ID" value="AWT60488.1"/>
    <property type="molecule type" value="Genomic_DNA"/>
</dbReference>
<dbReference type="GO" id="GO:0006465">
    <property type="term" value="P:signal peptide processing"/>
    <property type="evidence" value="ECO:0007669"/>
    <property type="project" value="InterPro"/>
</dbReference>
<evidence type="ECO:0000256" key="7">
    <source>
        <dbReference type="PIRSR" id="PIRSR001217-1"/>
    </source>
</evidence>
<evidence type="ECO:0000256" key="3">
    <source>
        <dbReference type="ARBA" id="ARBA00022670"/>
    </source>
</evidence>
<dbReference type="Gene3D" id="6.20.330.10">
    <property type="match status" value="1"/>
</dbReference>
<dbReference type="Proteomes" id="UP000247465">
    <property type="component" value="Chromosome"/>
</dbReference>
<reference evidence="10 11" key="1">
    <citation type="submission" date="2018-06" db="EMBL/GenBank/DDBJ databases">
        <title>Draft Genome Sequence of a Novel Marine Bacterium Related to the Verrucomicrobia.</title>
        <authorList>
            <person name="Vosseberg J."/>
            <person name="Martijn J."/>
            <person name="Ettema T.J.G."/>
        </authorList>
    </citation>
    <scope>NUCLEOTIDE SEQUENCE [LARGE SCALE GENOMIC DNA]</scope>
    <source>
        <strain evidence="10">TARA_B100001123</strain>
    </source>
</reference>
<comment type="subcellular location">
    <subcellularLocation>
        <location evidence="1">Membrane</location>
    </subcellularLocation>
</comment>
<dbReference type="NCBIfam" id="TIGR00705">
    <property type="entry name" value="SppA_67K"/>
    <property type="match status" value="1"/>
</dbReference>